<dbReference type="Gene3D" id="3.40.50.450">
    <property type="match status" value="1"/>
</dbReference>
<dbReference type="RefSeq" id="WP_013836051.1">
    <property type="nucleotide sequence ID" value="NC_015581.1"/>
</dbReference>
<dbReference type="InterPro" id="IPR057666">
    <property type="entry name" value="DrpA_SLOG"/>
</dbReference>
<dbReference type="Pfam" id="PF02481">
    <property type="entry name" value="DNA_processg_A"/>
    <property type="match status" value="1"/>
</dbReference>
<dbReference type="SUPFAM" id="SSF102405">
    <property type="entry name" value="MCP/YpsA-like"/>
    <property type="match status" value="1"/>
</dbReference>
<dbReference type="KEGG" id="tcy:Thicy_1518"/>
<evidence type="ECO:0000259" key="3">
    <source>
        <dbReference type="Pfam" id="PF17782"/>
    </source>
</evidence>
<gene>
    <name evidence="4" type="ordered locus">Thicy_1518</name>
</gene>
<evidence type="ECO:0000259" key="2">
    <source>
        <dbReference type="Pfam" id="PF02481"/>
    </source>
</evidence>
<protein>
    <submittedName>
        <fullName evidence="4">DNA protecting protein DprA</fullName>
    </submittedName>
</protein>
<evidence type="ECO:0000256" key="1">
    <source>
        <dbReference type="ARBA" id="ARBA00006525"/>
    </source>
</evidence>
<organism evidence="4 5">
    <name type="scientific">Thiomicrospira cyclica (strain DSM 14477 / JCM 11371 / ALM1)</name>
    <name type="common">Thioalkalimicrobium cyclicum</name>
    <dbReference type="NCBI Taxonomy" id="717773"/>
    <lineage>
        <taxon>Bacteria</taxon>
        <taxon>Pseudomonadati</taxon>
        <taxon>Pseudomonadota</taxon>
        <taxon>Gammaproteobacteria</taxon>
        <taxon>Thiotrichales</taxon>
        <taxon>Piscirickettsiaceae</taxon>
        <taxon>Thiomicrospira</taxon>
    </lineage>
</organism>
<dbReference type="AlphaFoldDB" id="F6DAM0"/>
<feature type="domain" description="Smf/DprA SLOG" evidence="2">
    <location>
        <begin position="95"/>
        <end position="303"/>
    </location>
</feature>
<dbReference type="PANTHER" id="PTHR43022">
    <property type="entry name" value="PROTEIN SMF"/>
    <property type="match status" value="1"/>
</dbReference>
<dbReference type="NCBIfam" id="TIGR00732">
    <property type="entry name" value="dprA"/>
    <property type="match status" value="1"/>
</dbReference>
<proteinExistence type="inferred from homology"/>
<dbReference type="GO" id="GO:0009294">
    <property type="term" value="P:DNA-mediated transformation"/>
    <property type="evidence" value="ECO:0007669"/>
    <property type="project" value="InterPro"/>
</dbReference>
<dbReference type="Proteomes" id="UP000009232">
    <property type="component" value="Chromosome"/>
</dbReference>
<dbReference type="HOGENOM" id="CLU_029601_1_1_6"/>
<evidence type="ECO:0000313" key="4">
    <source>
        <dbReference type="EMBL" id="AEG32276.1"/>
    </source>
</evidence>
<evidence type="ECO:0000313" key="5">
    <source>
        <dbReference type="Proteomes" id="UP000009232"/>
    </source>
</evidence>
<name>F6DAM0_THICA</name>
<dbReference type="eggNOG" id="COG0758">
    <property type="taxonomic scope" value="Bacteria"/>
</dbReference>
<dbReference type="Pfam" id="PF17782">
    <property type="entry name" value="WHD_DprA"/>
    <property type="match status" value="1"/>
</dbReference>
<dbReference type="InterPro" id="IPR036388">
    <property type="entry name" value="WH-like_DNA-bd_sf"/>
</dbReference>
<dbReference type="InterPro" id="IPR003488">
    <property type="entry name" value="DprA"/>
</dbReference>
<reference evidence="4 5" key="1">
    <citation type="submission" date="2011-05" db="EMBL/GenBank/DDBJ databases">
        <title>Complete sequence of Thioalkalimicrobium cyclicum ALM1.</title>
        <authorList>
            <consortium name="US DOE Joint Genome Institute"/>
            <person name="Lucas S."/>
            <person name="Han J."/>
            <person name="Lapidus A."/>
            <person name="Cheng J.-F."/>
            <person name="Goodwin L."/>
            <person name="Pitluck S."/>
            <person name="Peters L."/>
            <person name="Mikhailova N."/>
            <person name="Davenport K."/>
            <person name="Han C."/>
            <person name="Tapia R."/>
            <person name="Land M."/>
            <person name="Hauser L."/>
            <person name="Kyrpides N."/>
            <person name="Ivanova N."/>
            <person name="Pagani I."/>
            <person name="Kappler U."/>
            <person name="Woyke T."/>
        </authorList>
    </citation>
    <scope>NUCLEOTIDE SEQUENCE [LARGE SCALE GENOMIC DNA]</scope>
    <source>
        <strain evidence="5">DSM 14477 / JCM 11371 / ALM1</strain>
    </source>
</reference>
<dbReference type="Gene3D" id="1.10.10.10">
    <property type="entry name" value="Winged helix-like DNA-binding domain superfamily/Winged helix DNA-binding domain"/>
    <property type="match status" value="1"/>
</dbReference>
<dbReference type="OrthoDB" id="9785707at2"/>
<sequence length="393" mass="42278">MSILLTDLQTSFSIDAPLGIPPLLIKRLVLGQASLKGLTALVHSFPSWEAIYDADPQAWSQLAGWRGEAVARCFGVTEQAIEALDQWLLQPQNHLVLLGDAAYPPLLKTIADPPIALFVKGDIVCLQQPQFAIVGSRHATRQGLAVTADFAEALANAGLQIVSGLARGIDAAAHQGGLQGLAGTLAVVGTGLDQVYPKAHQRLADQIVEQGAIVSEYPLGTPPLRHHFPQRNRIISGMALGCLVVEAALQSGSLITARQALEQGREVFAIPGSIQNSLARGPHAIIRQGAKLVEQVTDILEDLWPLLQQHQALSGQLCLTNLDEDKATQKPPELDSLSEQERQLYGLMEFEPVSLEQLMALSDYNAAEVQTAMMMLELAGLCQGLSAGRWQRS</sequence>
<dbReference type="EMBL" id="CP002776">
    <property type="protein sequence ID" value="AEG32276.1"/>
    <property type="molecule type" value="Genomic_DNA"/>
</dbReference>
<dbReference type="InterPro" id="IPR041614">
    <property type="entry name" value="DprA_WH"/>
</dbReference>
<keyword evidence="5" id="KW-1185">Reference proteome</keyword>
<accession>F6DAM0</accession>
<feature type="domain" description="DprA winged helix" evidence="3">
    <location>
        <begin position="329"/>
        <end position="386"/>
    </location>
</feature>
<dbReference type="STRING" id="717773.Thicy_1518"/>
<dbReference type="PANTHER" id="PTHR43022:SF1">
    <property type="entry name" value="PROTEIN SMF"/>
    <property type="match status" value="1"/>
</dbReference>
<comment type="similarity">
    <text evidence="1">Belongs to the DprA/Smf family.</text>
</comment>